<protein>
    <recommendedName>
        <fullName evidence="3">Phage protein</fullName>
    </recommendedName>
</protein>
<evidence type="ECO:0000313" key="1">
    <source>
        <dbReference type="EMBL" id="WZN42078.1"/>
    </source>
</evidence>
<gene>
    <name evidence="1" type="ORF">WJU16_03385</name>
</gene>
<organism evidence="1 2">
    <name type="scientific">Chitinophaga pollutisoli</name>
    <dbReference type="NCBI Taxonomy" id="3133966"/>
    <lineage>
        <taxon>Bacteria</taxon>
        <taxon>Pseudomonadati</taxon>
        <taxon>Bacteroidota</taxon>
        <taxon>Chitinophagia</taxon>
        <taxon>Chitinophagales</taxon>
        <taxon>Chitinophagaceae</taxon>
        <taxon>Chitinophaga</taxon>
    </lineage>
</organism>
<accession>A0ABZ2YRF6</accession>
<reference evidence="2" key="1">
    <citation type="submission" date="2024-03" db="EMBL/GenBank/DDBJ databases">
        <title>Chitinophaga horti sp. nov., isolated from garden soil.</title>
        <authorList>
            <person name="Lee D.S."/>
            <person name="Han D.M."/>
            <person name="Baek J.H."/>
            <person name="Choi D.G."/>
            <person name="Jeon J.H."/>
            <person name="Jeon C.O."/>
        </authorList>
    </citation>
    <scope>NUCLEOTIDE SEQUENCE [LARGE SCALE GENOMIC DNA]</scope>
    <source>
        <strain evidence="2">GPA1</strain>
    </source>
</reference>
<sequence>MKAEIRLPDNFTEYRSDGIFSNLTNEIDYLVVKAIKYKPLSAALTAWDYFGVVWWDDDIGYWCVEIWQFNKYKTTHISESFEDLIQEIQEKYGYK</sequence>
<keyword evidence="2" id="KW-1185">Reference proteome</keyword>
<evidence type="ECO:0008006" key="3">
    <source>
        <dbReference type="Google" id="ProtNLM"/>
    </source>
</evidence>
<name>A0ABZ2YRF6_9BACT</name>
<dbReference type="EMBL" id="CP149822">
    <property type="protein sequence ID" value="WZN42078.1"/>
    <property type="molecule type" value="Genomic_DNA"/>
</dbReference>
<proteinExistence type="predicted"/>
<dbReference type="RefSeq" id="WP_341836917.1">
    <property type="nucleotide sequence ID" value="NZ_CP149822.1"/>
</dbReference>
<evidence type="ECO:0000313" key="2">
    <source>
        <dbReference type="Proteomes" id="UP001485459"/>
    </source>
</evidence>
<dbReference type="Proteomes" id="UP001485459">
    <property type="component" value="Chromosome"/>
</dbReference>